<evidence type="ECO:0008006" key="4">
    <source>
        <dbReference type="Google" id="ProtNLM"/>
    </source>
</evidence>
<dbReference type="STRING" id="582667.SAMN05192568_106321"/>
<name>A0A1I4U4Z7_9HYPH</name>
<keyword evidence="1" id="KW-0732">Signal</keyword>
<evidence type="ECO:0000313" key="2">
    <source>
        <dbReference type="EMBL" id="SFM84104.1"/>
    </source>
</evidence>
<evidence type="ECO:0000256" key="1">
    <source>
        <dbReference type="SAM" id="SignalP"/>
    </source>
</evidence>
<dbReference type="EMBL" id="FOTK01000063">
    <property type="protein sequence ID" value="SFM84104.1"/>
    <property type="molecule type" value="Genomic_DNA"/>
</dbReference>
<keyword evidence="3" id="KW-1185">Reference proteome</keyword>
<sequence length="169" mass="17371">MSVSRAILVAGLITVSVNAATAEDAPACASFAWSMARERTAFASPNLSTLASGSALPSDGGAAQLTLKPAEEIELPVPSERPAKPDTFAGFVKATVPATGSYQVTLSDDAWVDVSQDGRSTLKPTAISGKAGCPDVRKSVRFALDAGSVTIEISRAPGPQIKLDLLKAE</sequence>
<accession>A0A1I4U4Z7</accession>
<reference evidence="3" key="1">
    <citation type="submission" date="2016-10" db="EMBL/GenBank/DDBJ databases">
        <authorList>
            <person name="Varghese N."/>
            <person name="Submissions S."/>
        </authorList>
    </citation>
    <scope>NUCLEOTIDE SEQUENCE [LARGE SCALE GENOMIC DNA]</scope>
    <source>
        <strain evidence="3">BL36</strain>
    </source>
</reference>
<gene>
    <name evidence="2" type="ORF">SAMN05192568_106321</name>
</gene>
<dbReference type="Proteomes" id="UP000199048">
    <property type="component" value="Unassembled WGS sequence"/>
</dbReference>
<evidence type="ECO:0000313" key="3">
    <source>
        <dbReference type="Proteomes" id="UP000199048"/>
    </source>
</evidence>
<feature type="signal peptide" evidence="1">
    <location>
        <begin position="1"/>
        <end position="19"/>
    </location>
</feature>
<organism evidence="2 3">
    <name type="scientific">Methylobacterium pseudosasicola</name>
    <dbReference type="NCBI Taxonomy" id="582667"/>
    <lineage>
        <taxon>Bacteria</taxon>
        <taxon>Pseudomonadati</taxon>
        <taxon>Pseudomonadota</taxon>
        <taxon>Alphaproteobacteria</taxon>
        <taxon>Hyphomicrobiales</taxon>
        <taxon>Methylobacteriaceae</taxon>
        <taxon>Methylobacterium</taxon>
    </lineage>
</organism>
<dbReference type="OrthoDB" id="7376020at2"/>
<dbReference type="RefSeq" id="WP_092046596.1">
    <property type="nucleotide sequence ID" value="NZ_FOTK01000063.1"/>
</dbReference>
<proteinExistence type="predicted"/>
<protein>
    <recommendedName>
        <fullName evidence="4">PA14 domain-containing protein</fullName>
    </recommendedName>
</protein>
<dbReference type="AlphaFoldDB" id="A0A1I4U4Z7"/>
<feature type="chain" id="PRO_5011779389" description="PA14 domain-containing protein" evidence="1">
    <location>
        <begin position="20"/>
        <end position="169"/>
    </location>
</feature>